<gene>
    <name evidence="1" type="ordered locus">Msil_1505</name>
</gene>
<organism evidence="1 2">
    <name type="scientific">Methylocella silvestris (strain DSM 15510 / CIP 108128 / LMG 27833 / NCIMB 13906 / BL2)</name>
    <dbReference type="NCBI Taxonomy" id="395965"/>
    <lineage>
        <taxon>Bacteria</taxon>
        <taxon>Pseudomonadati</taxon>
        <taxon>Pseudomonadota</taxon>
        <taxon>Alphaproteobacteria</taxon>
        <taxon>Hyphomicrobiales</taxon>
        <taxon>Beijerinckiaceae</taxon>
        <taxon>Methylocella</taxon>
    </lineage>
</organism>
<dbReference type="STRING" id="395965.Msil_1505"/>
<name>B8EHX3_METSB</name>
<proteinExistence type="predicted"/>
<reference evidence="1 2" key="1">
    <citation type="journal article" date="2010" name="J. Bacteriol.">
        <title>Complete genome sequence of the aerobic facultative methanotroph Methylocella silvestris BL2.</title>
        <authorList>
            <person name="Chen Y."/>
            <person name="Crombie A."/>
            <person name="Rahman M.T."/>
            <person name="Dedysh S.N."/>
            <person name="Liesack W."/>
            <person name="Stott M.B."/>
            <person name="Alam M."/>
            <person name="Theisen A.R."/>
            <person name="Murrell J.C."/>
            <person name="Dunfield P.F."/>
        </authorList>
    </citation>
    <scope>NUCLEOTIDE SEQUENCE [LARGE SCALE GENOMIC DNA]</scope>
    <source>
        <strain evidence="2">DSM 15510 / CIP 108128 / LMG 27833 / NCIMB 13906 / BL2</strain>
    </source>
</reference>
<dbReference type="KEGG" id="msl:Msil_1505"/>
<evidence type="ECO:0000313" key="1">
    <source>
        <dbReference type="EMBL" id="ACK50455.1"/>
    </source>
</evidence>
<dbReference type="RefSeq" id="WP_012590525.1">
    <property type="nucleotide sequence ID" value="NC_011666.1"/>
</dbReference>
<dbReference type="eggNOG" id="ENOG5033KX4">
    <property type="taxonomic scope" value="Bacteria"/>
</dbReference>
<dbReference type="HOGENOM" id="CLU_179258_0_0_5"/>
<evidence type="ECO:0000313" key="2">
    <source>
        <dbReference type="Proteomes" id="UP000002257"/>
    </source>
</evidence>
<accession>B8EHX3</accession>
<dbReference type="AlphaFoldDB" id="B8EHX3"/>
<dbReference type="EMBL" id="CP001280">
    <property type="protein sequence ID" value="ACK50455.1"/>
    <property type="molecule type" value="Genomic_DNA"/>
</dbReference>
<dbReference type="Proteomes" id="UP000002257">
    <property type="component" value="Chromosome"/>
</dbReference>
<protein>
    <submittedName>
        <fullName evidence="1">Uncharacterized protein</fullName>
    </submittedName>
</protein>
<dbReference type="OrthoDB" id="8453614at2"/>
<keyword evidence="2" id="KW-1185">Reference proteome</keyword>
<sequence>MLGMILSGLTDAASAEDTLTAFGNPGLVERVRLDAAAEGVAVGARVATKIRHMLDHAGEDIWLELLGRMSGSPQPGAAALEAMLSYAFPDLNATPVSAARNEASHG</sequence>